<evidence type="ECO:0000256" key="3">
    <source>
        <dbReference type="ARBA" id="ARBA00023125"/>
    </source>
</evidence>
<dbReference type="GO" id="GO:0005634">
    <property type="term" value="C:nucleus"/>
    <property type="evidence" value="ECO:0007669"/>
    <property type="project" value="UniProtKB-SubCell"/>
</dbReference>
<evidence type="ECO:0000256" key="4">
    <source>
        <dbReference type="ARBA" id="ARBA00023163"/>
    </source>
</evidence>
<comment type="subcellular location">
    <subcellularLocation>
        <location evidence="1">Nucleus</location>
    </subcellularLocation>
</comment>
<evidence type="ECO:0000256" key="5">
    <source>
        <dbReference type="ARBA" id="ARBA00023242"/>
    </source>
</evidence>
<evidence type="ECO:0000259" key="7">
    <source>
        <dbReference type="PROSITE" id="PS00036"/>
    </source>
</evidence>
<sequence>MDEFGEIDTSDLNPQWIPDLFEEIHEGQLSQDDLLTDAVSEIMKFRVDIPDLQLDEGMVLGDLLNDVPRPSENESLSVHSFGSNQASEESSGYVSCVMSSGTPSPTNSPQPKVESPSSHVHDVGGNVEIAPQLAFKTEFEEINAAVVTPEPAELLSQRPLFRSHLGSSVSAVNGRVHFIVRPSTSVSIAGKTKIGIDNPLYCNIRRLTPLSGVKGQNDAPEVKTFSPHSKSGSFLHLMKTPAIRTLAVSPGNTTSTSSSESDIREGNDDVSMTPYAQFHLKASNQPNSDPTGRSSRFKSPIEFSHHYSQFNRSDSPASRVSDISPSLFEADADASFLQQSKLSSSQPTCKSQIHSRPRSPMRVDRQDVSPSGVLILTDEEKRTLITEGYSIPTRLPLSKQDERNLKKVRRKIKNKISAQESRRKKKEYLEALERKCVFTLCMFPRDAHVPGGFLLKYCTHFSYSLIFMV</sequence>
<accession>A0A8E0VLF0</accession>
<feature type="compositionally biased region" description="Polar residues" evidence="6">
    <location>
        <begin position="250"/>
        <end position="260"/>
    </location>
</feature>
<dbReference type="PANTHER" id="PTHR46004">
    <property type="entry name" value="CYCLIC AMP RESPONSE ELEMENT-BINDING PROTEIN A"/>
    <property type="match status" value="1"/>
</dbReference>
<dbReference type="Gene3D" id="1.20.5.170">
    <property type="match status" value="1"/>
</dbReference>
<dbReference type="Pfam" id="PF00170">
    <property type="entry name" value="bZIP_1"/>
    <property type="match status" value="1"/>
</dbReference>
<dbReference type="InterPro" id="IPR004827">
    <property type="entry name" value="bZIP"/>
</dbReference>
<dbReference type="PROSITE" id="PS00036">
    <property type="entry name" value="BZIP_BASIC"/>
    <property type="match status" value="1"/>
</dbReference>
<feature type="domain" description="BZIP" evidence="7">
    <location>
        <begin position="409"/>
        <end position="424"/>
    </location>
</feature>
<comment type="caution">
    <text evidence="8">The sequence shown here is derived from an EMBL/GenBank/DDBJ whole genome shotgun (WGS) entry which is preliminary data.</text>
</comment>
<dbReference type="OrthoDB" id="674948at2759"/>
<dbReference type="GO" id="GO:0000981">
    <property type="term" value="F:DNA-binding transcription factor activity, RNA polymerase II-specific"/>
    <property type="evidence" value="ECO:0007669"/>
    <property type="project" value="TreeGrafter"/>
</dbReference>
<proteinExistence type="predicted"/>
<keyword evidence="2" id="KW-0805">Transcription regulation</keyword>
<keyword evidence="3" id="KW-0238">DNA-binding</keyword>
<keyword evidence="5" id="KW-0539">Nucleus</keyword>
<dbReference type="Proteomes" id="UP000728185">
    <property type="component" value="Unassembled WGS sequence"/>
</dbReference>
<evidence type="ECO:0000313" key="9">
    <source>
        <dbReference type="Proteomes" id="UP000728185"/>
    </source>
</evidence>
<name>A0A8E0VLF0_9TREM</name>
<dbReference type="EMBL" id="LUCM01000722">
    <property type="protein sequence ID" value="KAA0200124.1"/>
    <property type="molecule type" value="Genomic_DNA"/>
</dbReference>
<dbReference type="PANTHER" id="PTHR46004:SF3">
    <property type="entry name" value="CYCLIC AMP RESPONSE ELEMENT-BINDING PROTEIN A"/>
    <property type="match status" value="1"/>
</dbReference>
<keyword evidence="9" id="KW-1185">Reference proteome</keyword>
<evidence type="ECO:0000256" key="2">
    <source>
        <dbReference type="ARBA" id="ARBA00023015"/>
    </source>
</evidence>
<keyword evidence="4" id="KW-0804">Transcription</keyword>
<feature type="compositionally biased region" description="Polar residues" evidence="6">
    <location>
        <begin position="92"/>
        <end position="118"/>
    </location>
</feature>
<reference evidence="8" key="1">
    <citation type="submission" date="2019-05" db="EMBL/GenBank/DDBJ databases">
        <title>Annotation for the trematode Fasciolopsis buski.</title>
        <authorList>
            <person name="Choi Y.-J."/>
        </authorList>
    </citation>
    <scope>NUCLEOTIDE SEQUENCE</scope>
    <source>
        <strain evidence="8">HT</strain>
        <tissue evidence="8">Whole worm</tissue>
    </source>
</reference>
<gene>
    <name evidence="8" type="ORF">FBUS_06830</name>
</gene>
<dbReference type="GO" id="GO:0035497">
    <property type="term" value="F:cAMP response element binding"/>
    <property type="evidence" value="ECO:0007669"/>
    <property type="project" value="TreeGrafter"/>
</dbReference>
<organism evidence="8 9">
    <name type="scientific">Fasciolopsis buskii</name>
    <dbReference type="NCBI Taxonomy" id="27845"/>
    <lineage>
        <taxon>Eukaryota</taxon>
        <taxon>Metazoa</taxon>
        <taxon>Spiralia</taxon>
        <taxon>Lophotrochozoa</taxon>
        <taxon>Platyhelminthes</taxon>
        <taxon>Trematoda</taxon>
        <taxon>Digenea</taxon>
        <taxon>Plagiorchiida</taxon>
        <taxon>Echinostomata</taxon>
        <taxon>Echinostomatoidea</taxon>
        <taxon>Fasciolidae</taxon>
        <taxon>Fasciolopsis</taxon>
    </lineage>
</organism>
<dbReference type="SUPFAM" id="SSF47454">
    <property type="entry name" value="A DNA-binding domain in eukaryotic transcription factors"/>
    <property type="match status" value="1"/>
</dbReference>
<evidence type="ECO:0000313" key="8">
    <source>
        <dbReference type="EMBL" id="KAA0200124.1"/>
    </source>
</evidence>
<evidence type="ECO:0000256" key="1">
    <source>
        <dbReference type="ARBA" id="ARBA00004123"/>
    </source>
</evidence>
<feature type="region of interest" description="Disordered" evidence="6">
    <location>
        <begin position="92"/>
        <end position="123"/>
    </location>
</feature>
<feature type="region of interest" description="Disordered" evidence="6">
    <location>
        <begin position="245"/>
        <end position="270"/>
    </location>
</feature>
<evidence type="ECO:0000256" key="6">
    <source>
        <dbReference type="SAM" id="MobiDB-lite"/>
    </source>
</evidence>
<dbReference type="AlphaFoldDB" id="A0A8E0VLF0"/>
<dbReference type="InterPro" id="IPR008917">
    <property type="entry name" value="TF_DNA-bd_sf"/>
</dbReference>
<protein>
    <submittedName>
        <fullName evidence="8">Cyclic AMP-responsive element-binding protein 3 protein 1</fullName>
    </submittedName>
</protein>
<feature type="region of interest" description="Disordered" evidence="6">
    <location>
        <begin position="339"/>
        <end position="366"/>
    </location>
</feature>